<accession>A0AAX2IRI6</accession>
<dbReference type="RefSeq" id="WP_027223193.1">
    <property type="nucleotide sequence ID" value="NZ_CAAAIJ010000003.1"/>
</dbReference>
<proteinExistence type="predicted"/>
<reference evidence="1 2" key="1">
    <citation type="submission" date="2018-06" db="EMBL/GenBank/DDBJ databases">
        <authorList>
            <consortium name="Pathogen Informatics"/>
            <person name="Doyle S."/>
        </authorList>
    </citation>
    <scope>NUCLEOTIDE SEQUENCE [LARGE SCALE GENOMIC DNA]</scope>
    <source>
        <strain evidence="1 2">NCTC12272</strain>
    </source>
</reference>
<dbReference type="EMBL" id="LS483412">
    <property type="protein sequence ID" value="SQG88922.1"/>
    <property type="molecule type" value="Genomic_DNA"/>
</dbReference>
<dbReference type="Proteomes" id="UP000249566">
    <property type="component" value="Chromosome 1"/>
</dbReference>
<gene>
    <name evidence="1" type="ORF">NCTC12272_00087</name>
</gene>
<name>A0AAX2IRI6_LEGPN</name>
<evidence type="ECO:0000313" key="1">
    <source>
        <dbReference type="EMBL" id="SQG88922.1"/>
    </source>
</evidence>
<organism evidence="1 2">
    <name type="scientific">Legionella pneumophila subsp. pascullei</name>
    <dbReference type="NCBI Taxonomy" id="91890"/>
    <lineage>
        <taxon>Bacteria</taxon>
        <taxon>Pseudomonadati</taxon>
        <taxon>Pseudomonadota</taxon>
        <taxon>Gammaproteobacteria</taxon>
        <taxon>Legionellales</taxon>
        <taxon>Legionellaceae</taxon>
        <taxon>Legionella</taxon>
    </lineage>
</organism>
<protein>
    <submittedName>
        <fullName evidence="1">Dot/Icm T4SS effector</fullName>
    </submittedName>
</protein>
<evidence type="ECO:0000313" key="2">
    <source>
        <dbReference type="Proteomes" id="UP000249566"/>
    </source>
</evidence>
<sequence length="1324" mass="153143">MKQLISIIKGQIQQLPIPDLKPLLLSHFKEDAHDLTELFCQKIPPQKNQLPLNSPVPFRLPTSLSVLAIVLPYVPNPLHQELLEQLSTVLDSIRETETIVDNQLAERCTEQLNYYSDAKPVIIALKERGARDLIQILEQADERNLLAFSYLAKDTDLNVLIETFLVKNTHDLDLVNRNHLVQFLRQPDLAGWLTRFLDSLISESINALSIRLLLTLTPSVKAIDRLNEARACLAQYPFSIHLQAMRAVFDFYQYELKRDLFSPESHLVMLLLHDLLKNSELDKQKEFFQELSQETVLLIIDYCLAEYNKTTGEEKQHCKNLLTKLCSVFSDLNQDFLVKIRAKINQLDPCLFDTAQLYQLASDLMAKSCNSGKEPLASSPIALLLSMPQFVEVCTPKVLKQLIERYGLYTLTLNQMDYRKDLCFKEHAPYFDEINEHMAQIERNLLTHPETQSFWLDKKYSLLQFRVESSISALLHQMECLLEANKEGNEVKNNGLDALYHYYILNYPNLRSDLSLKAINHVYSRFFIKGNTEAQAKDGLLHWLKQDFHLIDKLPKRLDRKKEIFLYNSAGKKIGLLNESNVAMTFVNEEIVLLTRTGSLDINEPLYDQEGLILGYLTQESYLRSESEINKNAAAWVLGGLSKSDLENSSFGLQLLFRKVLFENSIGVLYQCDPICSDANKRIWLNNKLLKEIQEAPGEIPASVLYPLLDHIDDETVFELLGSIRNKTNALELFHYILNRDSKRSILLNGLYESDFQRFLEHQGADICLADYLVNYYDKSWFSEGLLRFAYYGKKYKKPDLLSNALTFITKEVSQDKKQEKICNAVLDRLITSEACAALVLKEFLGDRTHNSVQRVSNPEIGKVSQFFNKQHIVSLFAQLNKTSYWEQNAQYKLALHILANQHSRLFSENDFNPGSTQAWQGKELKELACFVSRHLSKKRPFDNKHDIGHRVLGELIFRCANLGITSLFYTRRTLNRAITRLSFTEPFLVRMVDKLWMPKGVRELYGKSLFFKGSWFDDPVFLQKELKDHHALLDWSHFIKQTWNKRDKQKRSPVLCAYLLSYTGQKNELYRLLQDYFNSFQGVPDYIRPVSQLLRLFPQRDVSAVIYDVLEAEMIKKPQLLDRQILSDMAFYYGKQLTRKDTSFPQTEINLLMYWGQNKYYSVVKRGCELLTRDCEDKGVKQRLVSAAKEAEVEQDLSSSVQTFYFGLIKFFKRLWHYGFNAENNSSKIIKFCDDPTPGPTRKQVVDFINAPVTENQTNSRYLGFSEKRKQLINLLATIKRSPAHFSQVVHYLDRAQTFFGEQSKQSAHYDKPATSSAVDCSN</sequence>